<dbReference type="Pfam" id="PF25087">
    <property type="entry name" value="GMPPB_C"/>
    <property type="match status" value="1"/>
</dbReference>
<evidence type="ECO:0000256" key="14">
    <source>
        <dbReference type="ARBA" id="ARBA00023316"/>
    </source>
</evidence>
<dbReference type="InterPro" id="IPR001451">
    <property type="entry name" value="Hexapep"/>
</dbReference>
<feature type="binding site" evidence="18">
    <location>
        <position position="102"/>
    </location>
    <ligand>
        <name>Mg(2+)</name>
        <dbReference type="ChEBI" id="CHEBI:18420"/>
    </ligand>
</feature>
<keyword evidence="9 18" id="KW-0460">Magnesium</keyword>
<keyword evidence="11 18" id="KW-0573">Peptidoglycan synthesis</keyword>
<evidence type="ECO:0000256" key="7">
    <source>
        <dbReference type="ARBA" id="ARBA00022723"/>
    </source>
</evidence>
<dbReference type="NCBIfam" id="TIGR01173">
    <property type="entry name" value="glmU"/>
    <property type="match status" value="1"/>
</dbReference>
<feature type="binding site" evidence="18">
    <location>
        <position position="437"/>
    </location>
    <ligand>
        <name>acetyl-CoA</name>
        <dbReference type="ChEBI" id="CHEBI:57288"/>
    </ligand>
</feature>
<evidence type="ECO:0000256" key="12">
    <source>
        <dbReference type="ARBA" id="ARBA00023268"/>
    </source>
</evidence>
<evidence type="ECO:0000256" key="4">
    <source>
        <dbReference type="ARBA" id="ARBA00022490"/>
    </source>
</evidence>
<dbReference type="HAMAP" id="MF_01631">
    <property type="entry name" value="GlmU"/>
    <property type="match status" value="1"/>
</dbReference>
<feature type="binding site" evidence="18">
    <location>
        <position position="363"/>
    </location>
    <ligand>
        <name>UDP-N-acetyl-alpha-D-glucosamine</name>
        <dbReference type="ChEBI" id="CHEBI:57705"/>
    </ligand>
</feature>
<dbReference type="NCBIfam" id="NF006986">
    <property type="entry name" value="PRK09451.1"/>
    <property type="match status" value="1"/>
</dbReference>
<keyword evidence="10 18" id="KW-0133">Cell shape</keyword>
<feature type="binding site" evidence="18">
    <location>
        <position position="73"/>
    </location>
    <ligand>
        <name>UDP-N-acetyl-alpha-D-glucosamine</name>
        <dbReference type="ChEBI" id="CHEBI:57705"/>
    </ligand>
</feature>
<comment type="catalytic activity">
    <reaction evidence="15 18">
        <text>alpha-D-glucosamine 1-phosphate + acetyl-CoA = N-acetyl-alpha-D-glucosamine 1-phosphate + CoA + H(+)</text>
        <dbReference type="Rhea" id="RHEA:13725"/>
        <dbReference type="ChEBI" id="CHEBI:15378"/>
        <dbReference type="ChEBI" id="CHEBI:57287"/>
        <dbReference type="ChEBI" id="CHEBI:57288"/>
        <dbReference type="ChEBI" id="CHEBI:57776"/>
        <dbReference type="ChEBI" id="CHEBI:58516"/>
        <dbReference type="EC" id="2.3.1.157"/>
    </reaction>
</comment>
<comment type="subunit">
    <text evidence="18">Homotrimer.</text>
</comment>
<keyword evidence="6 18" id="KW-0548">Nucleotidyltransferase</keyword>
<keyword evidence="12 18" id="KW-0511">Multifunctional enzyme</keyword>
<feature type="binding site" evidence="18">
    <location>
        <position position="224"/>
    </location>
    <ligand>
        <name>UDP-N-acetyl-alpha-D-glucosamine</name>
        <dbReference type="ChEBI" id="CHEBI:57705"/>
    </ligand>
</feature>
<dbReference type="Gene3D" id="2.160.10.10">
    <property type="entry name" value="Hexapeptide repeat proteins"/>
    <property type="match status" value="1"/>
</dbReference>
<proteinExistence type="inferred from homology"/>
<feature type="binding site" evidence="18">
    <location>
        <position position="166"/>
    </location>
    <ligand>
        <name>UDP-N-acetyl-alpha-D-glucosamine</name>
        <dbReference type="ChEBI" id="CHEBI:57705"/>
    </ligand>
</feature>
<accession>A0ABW4XKX8</accession>
<evidence type="ECO:0000256" key="2">
    <source>
        <dbReference type="ARBA" id="ARBA00007707"/>
    </source>
</evidence>
<evidence type="ECO:0000259" key="20">
    <source>
        <dbReference type="Pfam" id="PF25087"/>
    </source>
</evidence>
<evidence type="ECO:0000256" key="17">
    <source>
        <dbReference type="ARBA" id="ARBA00049628"/>
    </source>
</evidence>
<dbReference type="CDD" id="cd03353">
    <property type="entry name" value="LbH_GlmU_C"/>
    <property type="match status" value="1"/>
</dbReference>
<dbReference type="PANTHER" id="PTHR43584">
    <property type="entry name" value="NUCLEOTIDYL TRANSFERASE"/>
    <property type="match status" value="1"/>
</dbReference>
<comment type="subcellular location">
    <subcellularLocation>
        <location evidence="1 18">Cytoplasm</location>
    </subcellularLocation>
</comment>
<keyword evidence="22" id="KW-1185">Reference proteome</keyword>
<feature type="binding site" evidence="18">
    <location>
        <position position="420"/>
    </location>
    <ligand>
        <name>acetyl-CoA</name>
        <dbReference type="ChEBI" id="CHEBI:57288"/>
    </ligand>
</feature>
<organism evidence="21 22">
    <name type="scientific">Corallincola platygyrae</name>
    <dbReference type="NCBI Taxonomy" id="1193278"/>
    <lineage>
        <taxon>Bacteria</taxon>
        <taxon>Pseudomonadati</taxon>
        <taxon>Pseudomonadota</taxon>
        <taxon>Gammaproteobacteria</taxon>
        <taxon>Alteromonadales</taxon>
        <taxon>Psychromonadaceae</taxon>
        <taxon>Corallincola</taxon>
    </lineage>
</organism>
<feature type="region of interest" description="Pyrophosphorylase" evidence="18">
    <location>
        <begin position="1"/>
        <end position="226"/>
    </location>
</feature>
<comment type="function">
    <text evidence="17 18">Catalyzes the last two sequential reactions in the de novo biosynthetic pathway for UDP-N-acetylglucosamine (UDP-GlcNAc). The C-terminal domain catalyzes the transfer of acetyl group from acetyl coenzyme A to glucosamine-1-phosphate (GlcN-1-P) to produce N-acetylglucosamine-1-phosphate (GlcNAc-1-P), which is converted into UDP-GlcNAc by the transfer of uridine 5-monophosphate (from uridine 5-triphosphate), a reaction catalyzed by the N-terminal domain.</text>
</comment>
<feature type="binding site" evidence="18">
    <location>
        <position position="330"/>
    </location>
    <ligand>
        <name>UDP-N-acetyl-alpha-D-glucosamine</name>
        <dbReference type="ChEBI" id="CHEBI:57705"/>
    </ligand>
</feature>
<evidence type="ECO:0000256" key="5">
    <source>
        <dbReference type="ARBA" id="ARBA00022679"/>
    </source>
</evidence>
<comment type="caution">
    <text evidence="21">The sequence shown here is derived from an EMBL/GenBank/DDBJ whole genome shotgun (WGS) entry which is preliminary data.</text>
</comment>
<feature type="binding site" evidence="18">
    <location>
        <begin position="100"/>
        <end position="102"/>
    </location>
    <ligand>
        <name>UDP-N-acetyl-alpha-D-glucosamine</name>
        <dbReference type="ChEBI" id="CHEBI:57705"/>
    </ligand>
</feature>
<evidence type="ECO:0000256" key="16">
    <source>
        <dbReference type="ARBA" id="ARBA00048493"/>
    </source>
</evidence>
<dbReference type="EMBL" id="JBHUHT010000011">
    <property type="protein sequence ID" value="MFD2096151.1"/>
    <property type="molecule type" value="Genomic_DNA"/>
</dbReference>
<reference evidence="22" key="1">
    <citation type="journal article" date="2019" name="Int. J. Syst. Evol. Microbiol.">
        <title>The Global Catalogue of Microorganisms (GCM) 10K type strain sequencing project: providing services to taxonomists for standard genome sequencing and annotation.</title>
        <authorList>
            <consortium name="The Broad Institute Genomics Platform"/>
            <consortium name="The Broad Institute Genome Sequencing Center for Infectious Disease"/>
            <person name="Wu L."/>
            <person name="Ma J."/>
        </authorList>
    </citation>
    <scope>NUCLEOTIDE SEQUENCE [LARGE SCALE GENOMIC DNA]</scope>
    <source>
        <strain evidence="22">CGMCC 1.10992</strain>
    </source>
</reference>
<feature type="region of interest" description="Linker" evidence="18">
    <location>
        <begin position="227"/>
        <end position="247"/>
    </location>
</feature>
<evidence type="ECO:0000259" key="19">
    <source>
        <dbReference type="Pfam" id="PF12804"/>
    </source>
</evidence>
<evidence type="ECO:0000313" key="22">
    <source>
        <dbReference type="Proteomes" id="UP001597380"/>
    </source>
</evidence>
<feature type="domain" description="MobA-like NTP transferase" evidence="19">
    <location>
        <begin position="5"/>
        <end position="118"/>
    </location>
</feature>
<dbReference type="InterPro" id="IPR025877">
    <property type="entry name" value="MobA-like_NTP_Trfase"/>
</dbReference>
<dbReference type="InterPro" id="IPR056729">
    <property type="entry name" value="GMPPB_C"/>
</dbReference>
<dbReference type="SUPFAM" id="SSF51161">
    <property type="entry name" value="Trimeric LpxA-like enzymes"/>
    <property type="match status" value="1"/>
</dbReference>
<evidence type="ECO:0000256" key="8">
    <source>
        <dbReference type="ARBA" id="ARBA00022737"/>
    </source>
</evidence>
<evidence type="ECO:0000256" key="11">
    <source>
        <dbReference type="ARBA" id="ARBA00022984"/>
    </source>
</evidence>
<feature type="binding site" evidence="18">
    <location>
        <position position="402"/>
    </location>
    <ligand>
        <name>acetyl-CoA</name>
        <dbReference type="ChEBI" id="CHEBI:57288"/>
    </ligand>
</feature>
<evidence type="ECO:0000256" key="10">
    <source>
        <dbReference type="ARBA" id="ARBA00022960"/>
    </source>
</evidence>
<feature type="binding site" evidence="18">
    <location>
        <position position="348"/>
    </location>
    <ligand>
        <name>UDP-N-acetyl-alpha-D-glucosamine</name>
        <dbReference type="ChEBI" id="CHEBI:57705"/>
    </ligand>
</feature>
<dbReference type="CDD" id="cd02540">
    <property type="entry name" value="GT2_GlmU_N_bac"/>
    <property type="match status" value="1"/>
</dbReference>
<dbReference type="Pfam" id="PF00132">
    <property type="entry name" value="Hexapep"/>
    <property type="match status" value="1"/>
</dbReference>
<keyword evidence="4 18" id="KW-0963">Cytoplasm</keyword>
<dbReference type="InterPro" id="IPR029044">
    <property type="entry name" value="Nucleotide-diphossugar_trans"/>
</dbReference>
<sequence length="453" mass="48020">MSLTVVILAAGKGTRMRSNLPKVLHPVAHKPMVQHVIDAAAGVGASKTCLVYGHGADQITQTLTDPSLVWVEQAEQLGTGHAVAQAIPHFDDQDKVLVLYGDVPLITSDTLDKLLAVQPEGGIGLLTVNLDDPTGYGRILRLEEAVCGIVEQKDATPEQLEVQEVNTGILVAEGADMKRWLANLSNDNAQGEYYLTDVIAMAYNEGRRIETAQPSTAIEVEGANNRLQLATLERAYQQRAAEQLMTEGVTLRDPSRFDLRGELTCGEDCIIDVNVIVEGKVTLGKGVNIGANSILTDCEIGDNTVVKPNSIIESSKVGASCSIGPYGRIRPGCEMADDSHIGNFVEMKKVVLGEGSKANHLTYLGDSEIGAGVNIGAGTITCNYDGANKSKTVIGDNAFIGSDSQLVAPVTVGKDATVGAGSTITKDVPDAALAISRSKQAHITSWQRPVKKK</sequence>
<dbReference type="PANTHER" id="PTHR43584:SF3">
    <property type="entry name" value="BIFUNCTIONAL PROTEIN GLMU"/>
    <property type="match status" value="1"/>
</dbReference>
<comment type="catalytic activity">
    <reaction evidence="16 18">
        <text>N-acetyl-alpha-D-glucosamine 1-phosphate + UTP + H(+) = UDP-N-acetyl-alpha-D-glucosamine + diphosphate</text>
        <dbReference type="Rhea" id="RHEA:13509"/>
        <dbReference type="ChEBI" id="CHEBI:15378"/>
        <dbReference type="ChEBI" id="CHEBI:33019"/>
        <dbReference type="ChEBI" id="CHEBI:46398"/>
        <dbReference type="ChEBI" id="CHEBI:57705"/>
        <dbReference type="ChEBI" id="CHEBI:57776"/>
        <dbReference type="EC" id="2.7.7.23"/>
    </reaction>
</comment>
<keyword evidence="5 18" id="KW-0808">Transferase</keyword>
<dbReference type="InterPro" id="IPR011004">
    <property type="entry name" value="Trimer_LpxA-like_sf"/>
</dbReference>
<comment type="similarity">
    <text evidence="2 18">In the C-terminal section; belongs to the transferase hexapeptide repeat family.</text>
</comment>
<feature type="binding site" evidence="18">
    <location>
        <position position="22"/>
    </location>
    <ligand>
        <name>UDP-N-acetyl-alpha-D-glucosamine</name>
        <dbReference type="ChEBI" id="CHEBI:57705"/>
    </ligand>
</feature>
<evidence type="ECO:0000256" key="13">
    <source>
        <dbReference type="ARBA" id="ARBA00023315"/>
    </source>
</evidence>
<dbReference type="PROSITE" id="PS00101">
    <property type="entry name" value="HEXAPEP_TRANSFERASES"/>
    <property type="match status" value="1"/>
</dbReference>
<keyword evidence="14 18" id="KW-0961">Cell wall biogenesis/degradation</keyword>
<feature type="binding site" evidence="18">
    <location>
        <position position="377"/>
    </location>
    <ligand>
        <name>acetyl-CoA</name>
        <dbReference type="ChEBI" id="CHEBI:57288"/>
    </ligand>
</feature>
<keyword evidence="8 18" id="KW-0677">Repeat</keyword>
<gene>
    <name evidence="18 21" type="primary">glmU</name>
    <name evidence="21" type="ORF">ACFSJ3_09165</name>
</gene>
<feature type="binding site" evidence="18">
    <location>
        <begin position="383"/>
        <end position="384"/>
    </location>
    <ligand>
        <name>acetyl-CoA</name>
        <dbReference type="ChEBI" id="CHEBI:57288"/>
    </ligand>
</feature>
<feature type="binding site" evidence="18">
    <location>
        <position position="151"/>
    </location>
    <ligand>
        <name>UDP-N-acetyl-alpha-D-glucosamine</name>
        <dbReference type="ChEBI" id="CHEBI:57705"/>
    </ligand>
</feature>
<feature type="binding site" evidence="18">
    <location>
        <begin position="78"/>
        <end position="79"/>
    </location>
    <ligand>
        <name>UDP-N-acetyl-alpha-D-glucosamine</name>
        <dbReference type="ChEBI" id="CHEBI:57705"/>
    </ligand>
</feature>
<evidence type="ECO:0000256" key="18">
    <source>
        <dbReference type="HAMAP-Rule" id="MF_01631"/>
    </source>
</evidence>
<evidence type="ECO:0000313" key="21">
    <source>
        <dbReference type="EMBL" id="MFD2096151.1"/>
    </source>
</evidence>
<protein>
    <recommendedName>
        <fullName evidence="18">Bifunctional protein GlmU</fullName>
    </recommendedName>
    <domain>
        <recommendedName>
            <fullName evidence="18">UDP-N-acetylglucosamine pyrophosphorylase</fullName>
            <ecNumber evidence="18">2.7.7.23</ecNumber>
        </recommendedName>
        <alternativeName>
            <fullName evidence="18">N-acetylglucosamine-1-phosphate uridyltransferase</fullName>
        </alternativeName>
    </domain>
    <domain>
        <recommendedName>
            <fullName evidence="18">Glucosamine-1-phosphate N-acetyltransferase</fullName>
            <ecNumber evidence="18">2.3.1.157</ecNumber>
        </recommendedName>
    </domain>
</protein>
<feature type="active site" description="Proton acceptor" evidence="18">
    <location>
        <position position="360"/>
    </location>
</feature>
<name>A0ABW4XKX8_9GAMM</name>
<comment type="pathway">
    <text evidence="18">Nucleotide-sugar biosynthesis; UDP-N-acetyl-alpha-D-glucosamine biosynthesis; N-acetyl-alpha-D-glucosamine 1-phosphate from alpha-D-glucosamine 6-phosphate (route II): step 2/2.</text>
</comment>
<dbReference type="RefSeq" id="WP_345341209.1">
    <property type="nucleotide sequence ID" value="NZ_BAABLI010000017.1"/>
</dbReference>
<feature type="domain" description="Mannose-1-phosphate guanyltransferase C-terminal" evidence="20">
    <location>
        <begin position="262"/>
        <end position="348"/>
    </location>
</feature>
<comment type="pathway">
    <text evidence="18">Bacterial outer membrane biogenesis; LPS lipid A biosynthesis.</text>
</comment>
<dbReference type="InterPro" id="IPR050065">
    <property type="entry name" value="GlmU-like"/>
</dbReference>
<comment type="cofactor">
    <cofactor evidence="18">
        <name>Mg(2+)</name>
        <dbReference type="ChEBI" id="CHEBI:18420"/>
    </cofactor>
    <text evidence="18">Binds 1 Mg(2+) ion per subunit.</text>
</comment>
<evidence type="ECO:0000256" key="1">
    <source>
        <dbReference type="ARBA" id="ARBA00004496"/>
    </source>
</evidence>
<feature type="binding site" evidence="18">
    <location>
        <begin position="8"/>
        <end position="11"/>
    </location>
    <ligand>
        <name>UDP-N-acetyl-alpha-D-glucosamine</name>
        <dbReference type="ChEBI" id="CHEBI:57705"/>
    </ligand>
</feature>
<evidence type="ECO:0000256" key="3">
    <source>
        <dbReference type="ARBA" id="ARBA00007947"/>
    </source>
</evidence>
<keyword evidence="7 18" id="KW-0479">Metal-binding</keyword>
<evidence type="ECO:0000256" key="15">
    <source>
        <dbReference type="ARBA" id="ARBA00048247"/>
    </source>
</evidence>
<keyword evidence="13 18" id="KW-0012">Acyltransferase</keyword>
<comment type="similarity">
    <text evidence="3 18">In the N-terminal section; belongs to the N-acetylglucosamine-1-phosphate uridyltransferase family.</text>
</comment>
<dbReference type="EC" id="2.7.7.23" evidence="18"/>
<dbReference type="SUPFAM" id="SSF53448">
    <property type="entry name" value="Nucleotide-diphospho-sugar transferases"/>
    <property type="match status" value="1"/>
</dbReference>
<feature type="binding site" evidence="18">
    <location>
        <position position="137"/>
    </location>
    <ligand>
        <name>UDP-N-acetyl-alpha-D-glucosamine</name>
        <dbReference type="ChEBI" id="CHEBI:57705"/>
    </ligand>
</feature>
<dbReference type="InterPro" id="IPR018357">
    <property type="entry name" value="Hexapep_transf_CS"/>
</dbReference>
<comment type="pathway">
    <text evidence="18">Nucleotide-sugar biosynthesis; UDP-N-acetyl-alpha-D-glucosamine biosynthesis; UDP-N-acetyl-alpha-D-glucosamine from N-acetyl-alpha-D-glucosamine 1-phosphate: step 1/1.</text>
</comment>
<evidence type="ECO:0000256" key="9">
    <source>
        <dbReference type="ARBA" id="ARBA00022842"/>
    </source>
</evidence>
<dbReference type="Proteomes" id="UP001597380">
    <property type="component" value="Unassembled WGS sequence"/>
</dbReference>
<feature type="region of interest" description="N-acetyltransferase" evidence="18">
    <location>
        <begin position="248"/>
        <end position="453"/>
    </location>
</feature>
<dbReference type="InterPro" id="IPR038009">
    <property type="entry name" value="GlmU_C_LbH"/>
</dbReference>
<dbReference type="InterPro" id="IPR005882">
    <property type="entry name" value="Bifunctional_GlmU"/>
</dbReference>
<dbReference type="Pfam" id="PF12804">
    <property type="entry name" value="NTP_transf_3"/>
    <property type="match status" value="1"/>
</dbReference>
<dbReference type="EC" id="2.3.1.157" evidence="18"/>
<dbReference type="Gene3D" id="3.90.550.10">
    <property type="entry name" value="Spore Coat Polysaccharide Biosynthesis Protein SpsA, Chain A"/>
    <property type="match status" value="1"/>
</dbReference>
<feature type="binding site" evidence="18">
    <location>
        <position position="374"/>
    </location>
    <ligand>
        <name>UDP-N-acetyl-alpha-D-glucosamine</name>
        <dbReference type="ChEBI" id="CHEBI:57705"/>
    </ligand>
</feature>
<evidence type="ECO:0000256" key="6">
    <source>
        <dbReference type="ARBA" id="ARBA00022695"/>
    </source>
</evidence>
<feature type="binding site" evidence="18">
    <location>
        <position position="224"/>
    </location>
    <ligand>
        <name>Mg(2+)</name>
        <dbReference type="ChEBI" id="CHEBI:18420"/>
    </ligand>
</feature>